<keyword evidence="1" id="KW-0805">Transcription regulation</keyword>
<evidence type="ECO:0000313" key="5">
    <source>
        <dbReference type="EMBL" id="VUX39950.1"/>
    </source>
</evidence>
<dbReference type="PANTHER" id="PTHR43280:SF2">
    <property type="entry name" value="HTH-TYPE TRANSCRIPTIONAL REGULATOR EXSA"/>
    <property type="match status" value="1"/>
</dbReference>
<evidence type="ECO:0000313" key="6">
    <source>
        <dbReference type="Proteomes" id="UP000408482"/>
    </source>
</evidence>
<protein>
    <submittedName>
        <fullName evidence="5">Urease operon transcriptional activator</fullName>
    </submittedName>
</protein>
<dbReference type="AlphaFoldDB" id="A0A564W5L0"/>
<accession>A0A564W5L0</accession>
<dbReference type="SMART" id="SM00342">
    <property type="entry name" value="HTH_ARAC"/>
    <property type="match status" value="1"/>
</dbReference>
<proteinExistence type="predicted"/>
<dbReference type="Pfam" id="PF12833">
    <property type="entry name" value="HTH_18"/>
    <property type="match status" value="1"/>
</dbReference>
<keyword evidence="6" id="KW-1185">Reference proteome</keyword>
<keyword evidence="2" id="KW-0238">DNA-binding</keyword>
<dbReference type="CDD" id="cd02208">
    <property type="entry name" value="cupin_RmlC-like"/>
    <property type="match status" value="1"/>
</dbReference>
<feature type="domain" description="HTH araC/xylS-type" evidence="4">
    <location>
        <begin position="177"/>
        <end position="275"/>
    </location>
</feature>
<dbReference type="SUPFAM" id="SSF46689">
    <property type="entry name" value="Homeodomain-like"/>
    <property type="match status" value="1"/>
</dbReference>
<dbReference type="Gene3D" id="2.60.120.10">
    <property type="entry name" value="Jelly Rolls"/>
    <property type="match status" value="1"/>
</dbReference>
<evidence type="ECO:0000256" key="3">
    <source>
        <dbReference type="ARBA" id="ARBA00023163"/>
    </source>
</evidence>
<dbReference type="EMBL" id="CABHNW010000134">
    <property type="protein sequence ID" value="VUX39950.1"/>
    <property type="molecule type" value="Genomic_DNA"/>
</dbReference>
<dbReference type="PROSITE" id="PS01124">
    <property type="entry name" value="HTH_ARAC_FAMILY_2"/>
    <property type="match status" value="1"/>
</dbReference>
<dbReference type="Pfam" id="PF07883">
    <property type="entry name" value="Cupin_2"/>
    <property type="match status" value="1"/>
</dbReference>
<dbReference type="InterPro" id="IPR014710">
    <property type="entry name" value="RmlC-like_jellyroll"/>
</dbReference>
<dbReference type="InterPro" id="IPR011051">
    <property type="entry name" value="RmlC_Cupin_sf"/>
</dbReference>
<evidence type="ECO:0000256" key="2">
    <source>
        <dbReference type="ARBA" id="ARBA00023125"/>
    </source>
</evidence>
<sequence>MSSYIFETVDYDKKYPANVFVTHIGNSQFHWHYEYEICLVLKGSIKIIYDSEPTVYHENEIVLINSRAVHSVQGEEDNLCVFIQLDPVLFQEDGQNTGSIRHFYLDSVRNELESYKPYRYFVKKTAKIAYETLEDQENGYFRGRAEIYTLIADLIEHVEYVIHSNVQIAENEMDLVMRFFDYVKEHLQMEEVLQNAVKELGVSQKTMIRYLKKHIGMSAKEVLDIQRVAMARHYLSETDKSVNYIIDCCGFGSEKTFYRIFKKETMMTPAEYRSKISKQRGDKKKKQGYLSFDRQETHRLLKKLLKEN</sequence>
<evidence type="ECO:0000259" key="4">
    <source>
        <dbReference type="PROSITE" id="PS01124"/>
    </source>
</evidence>
<name>A0A564W5L0_9FIRM</name>
<reference evidence="5 6" key="1">
    <citation type="submission" date="2019-07" db="EMBL/GenBank/DDBJ databases">
        <authorList>
            <person name="Hibberd C M."/>
            <person name="Gehrig L. J."/>
            <person name="Chang H.-W."/>
            <person name="Venkatesh S."/>
        </authorList>
    </citation>
    <scope>NUCLEOTIDE SEQUENCE [LARGE SCALE GENOMIC DNA]</scope>
    <source>
        <strain evidence="5">Blautia_luti_SSTS_Bg7063</strain>
    </source>
</reference>
<dbReference type="SUPFAM" id="SSF51182">
    <property type="entry name" value="RmlC-like cupins"/>
    <property type="match status" value="1"/>
</dbReference>
<dbReference type="GO" id="GO:0043565">
    <property type="term" value="F:sequence-specific DNA binding"/>
    <property type="evidence" value="ECO:0007669"/>
    <property type="project" value="InterPro"/>
</dbReference>
<dbReference type="GO" id="GO:0003700">
    <property type="term" value="F:DNA-binding transcription factor activity"/>
    <property type="evidence" value="ECO:0007669"/>
    <property type="project" value="InterPro"/>
</dbReference>
<dbReference type="InterPro" id="IPR018060">
    <property type="entry name" value="HTH_AraC"/>
</dbReference>
<dbReference type="Gene3D" id="1.10.10.60">
    <property type="entry name" value="Homeodomain-like"/>
    <property type="match status" value="1"/>
</dbReference>
<dbReference type="RefSeq" id="WP_144094391.1">
    <property type="nucleotide sequence ID" value="NZ_CABHMX010000007.1"/>
</dbReference>
<dbReference type="PANTHER" id="PTHR43280">
    <property type="entry name" value="ARAC-FAMILY TRANSCRIPTIONAL REGULATOR"/>
    <property type="match status" value="1"/>
</dbReference>
<evidence type="ECO:0000256" key="1">
    <source>
        <dbReference type="ARBA" id="ARBA00023015"/>
    </source>
</evidence>
<keyword evidence="3" id="KW-0804">Transcription</keyword>
<gene>
    <name evidence="5" type="primary">ureR</name>
    <name evidence="5" type="ORF">RSSSTS7063_00550</name>
</gene>
<organism evidence="5 6">
    <name type="scientific">Blautia luti</name>
    <dbReference type="NCBI Taxonomy" id="89014"/>
    <lineage>
        <taxon>Bacteria</taxon>
        <taxon>Bacillati</taxon>
        <taxon>Bacillota</taxon>
        <taxon>Clostridia</taxon>
        <taxon>Lachnospirales</taxon>
        <taxon>Lachnospiraceae</taxon>
        <taxon>Blautia</taxon>
    </lineage>
</organism>
<dbReference type="InterPro" id="IPR009057">
    <property type="entry name" value="Homeodomain-like_sf"/>
</dbReference>
<dbReference type="InterPro" id="IPR013096">
    <property type="entry name" value="Cupin_2"/>
</dbReference>
<dbReference type="Proteomes" id="UP000408482">
    <property type="component" value="Unassembled WGS sequence"/>
</dbReference>